<dbReference type="Gene3D" id="1.10.600.10">
    <property type="entry name" value="Farnesyl Diphosphate Synthase"/>
    <property type="match status" value="1"/>
</dbReference>
<protein>
    <recommendedName>
        <fullName evidence="4">Terpene synthase</fullName>
        <ecNumber evidence="4">4.2.3.-</ecNumber>
    </recommendedName>
</protein>
<organism evidence="5 6">
    <name type="scientific">Penicillium camemberti (strain FM 013)</name>
    <dbReference type="NCBI Taxonomy" id="1429867"/>
    <lineage>
        <taxon>Eukaryota</taxon>
        <taxon>Fungi</taxon>
        <taxon>Dikarya</taxon>
        <taxon>Ascomycota</taxon>
        <taxon>Pezizomycotina</taxon>
        <taxon>Eurotiomycetes</taxon>
        <taxon>Eurotiomycetidae</taxon>
        <taxon>Eurotiales</taxon>
        <taxon>Aspergillaceae</taxon>
        <taxon>Penicillium</taxon>
    </lineage>
</organism>
<sequence>MLRIDGWREYEKRETNPEIQKQNVTLKKKKDISLGFDIPYHGLVSIPLEEGSFGGNRYHSESLRNVLSIHGRFRIAMQEWSKGQTEELLEQAVGEVKAIGLFFPDVRAEHVRICMAAWLAVLCTVDDLLELMSPHEAENAIQVTIAALQGNKENNDGICDVSTKGDVCFLMSLFQKHCCQYLSDAAVKDFFREICTVFRGFLQENQVRQGYLKRDLKNYMEIRTRTIGVAPFFSLIKSDLFPPGYCSDNILAMQKVLNVAVGLQNDLVGLEKDIDKKESMNAVLVSMEEPWGKEEAQGTKLADTIAAVCAFHNSSVAEAVRIHQRILQGAEESEIIVANSQLLLTETHFKWCTTAKRYRTKLE</sequence>
<comment type="cofactor">
    <cofactor evidence="1 4">
        <name>Mg(2+)</name>
        <dbReference type="ChEBI" id="CHEBI:18420"/>
    </cofactor>
</comment>
<evidence type="ECO:0000313" key="6">
    <source>
        <dbReference type="Proteomes" id="UP000053732"/>
    </source>
</evidence>
<accession>A0A0G4PH17</accession>
<keyword evidence="3 4" id="KW-0460">Magnesium</keyword>
<proteinExistence type="inferred from homology"/>
<dbReference type="SUPFAM" id="SSF48576">
    <property type="entry name" value="Terpenoid synthases"/>
    <property type="match status" value="1"/>
</dbReference>
<keyword evidence="4" id="KW-0479">Metal-binding</keyword>
<dbReference type="InterPro" id="IPR008949">
    <property type="entry name" value="Isoprenoid_synthase_dom_sf"/>
</dbReference>
<gene>
    <name evidence="5" type="ORF">PCAMFM013_S015g000116</name>
</gene>
<dbReference type="AlphaFoldDB" id="A0A0G4PH17"/>
<dbReference type="Proteomes" id="UP000053732">
    <property type="component" value="Unassembled WGS sequence"/>
</dbReference>
<evidence type="ECO:0000256" key="1">
    <source>
        <dbReference type="ARBA" id="ARBA00001946"/>
    </source>
</evidence>
<name>A0A0G4PH17_PENC3</name>
<keyword evidence="6" id="KW-1185">Reference proteome</keyword>
<evidence type="ECO:0000256" key="2">
    <source>
        <dbReference type="ARBA" id="ARBA00006333"/>
    </source>
</evidence>
<dbReference type="GO" id="GO:0008299">
    <property type="term" value="P:isoprenoid biosynthetic process"/>
    <property type="evidence" value="ECO:0007669"/>
    <property type="project" value="UniProtKB-ARBA"/>
</dbReference>
<dbReference type="EMBL" id="HG793148">
    <property type="protein sequence ID" value="CRL25530.1"/>
    <property type="molecule type" value="Genomic_DNA"/>
</dbReference>
<dbReference type="PANTHER" id="PTHR35201">
    <property type="entry name" value="TERPENE SYNTHASE"/>
    <property type="match status" value="1"/>
</dbReference>
<comment type="similarity">
    <text evidence="2 4">Belongs to the terpene synthase family.</text>
</comment>
<evidence type="ECO:0000256" key="3">
    <source>
        <dbReference type="ARBA" id="ARBA00022842"/>
    </source>
</evidence>
<evidence type="ECO:0000313" key="5">
    <source>
        <dbReference type="EMBL" id="CRL25530.1"/>
    </source>
</evidence>
<evidence type="ECO:0000256" key="4">
    <source>
        <dbReference type="RuleBase" id="RU366034"/>
    </source>
</evidence>
<dbReference type="InterPro" id="IPR034686">
    <property type="entry name" value="Terpene_cyclase-like_2"/>
</dbReference>
<dbReference type="PANTHER" id="PTHR35201:SF4">
    <property type="entry name" value="BETA-PINACENE SYNTHASE-RELATED"/>
    <property type="match status" value="1"/>
</dbReference>
<dbReference type="Pfam" id="PF19086">
    <property type="entry name" value="Terpene_syn_C_2"/>
    <property type="match status" value="1"/>
</dbReference>
<keyword evidence="4" id="KW-0456">Lyase</keyword>
<dbReference type="EC" id="4.2.3.-" evidence="4"/>
<dbReference type="GO" id="GO:0010333">
    <property type="term" value="F:terpene synthase activity"/>
    <property type="evidence" value="ECO:0007669"/>
    <property type="project" value="InterPro"/>
</dbReference>
<reference evidence="5 6" key="1">
    <citation type="journal article" date="2014" name="Nat. Commun.">
        <title>Multiple recent horizontal transfers of a large genomic region in cheese making fungi.</title>
        <authorList>
            <person name="Cheeseman K."/>
            <person name="Ropars J."/>
            <person name="Renault P."/>
            <person name="Dupont J."/>
            <person name="Gouzy J."/>
            <person name="Branca A."/>
            <person name="Abraham A.L."/>
            <person name="Ceppi M."/>
            <person name="Conseiller E."/>
            <person name="Debuchy R."/>
            <person name="Malagnac F."/>
            <person name="Goarin A."/>
            <person name="Silar P."/>
            <person name="Lacoste S."/>
            <person name="Sallet E."/>
            <person name="Bensimon A."/>
            <person name="Giraud T."/>
            <person name="Brygoo Y."/>
        </authorList>
    </citation>
    <scope>NUCLEOTIDE SEQUENCE [LARGE SCALE GENOMIC DNA]</scope>
    <source>
        <strain evidence="6">FM 013</strain>
    </source>
</reference>
<dbReference type="GO" id="GO:0046872">
    <property type="term" value="F:metal ion binding"/>
    <property type="evidence" value="ECO:0007669"/>
    <property type="project" value="UniProtKB-KW"/>
</dbReference>